<organism evidence="2 3">
    <name type="scientific">Pseudozyma hubeiensis (strain SY62)</name>
    <name type="common">Yeast</name>
    <dbReference type="NCBI Taxonomy" id="1305764"/>
    <lineage>
        <taxon>Eukaryota</taxon>
        <taxon>Fungi</taxon>
        <taxon>Dikarya</taxon>
        <taxon>Basidiomycota</taxon>
        <taxon>Ustilaginomycotina</taxon>
        <taxon>Ustilaginomycetes</taxon>
        <taxon>Ustilaginales</taxon>
        <taxon>Ustilaginaceae</taxon>
        <taxon>Pseudozyma</taxon>
    </lineage>
</organism>
<feature type="compositionally biased region" description="Polar residues" evidence="1">
    <location>
        <begin position="350"/>
        <end position="378"/>
    </location>
</feature>
<dbReference type="AlphaFoldDB" id="R9PC03"/>
<name>R9PC03_PSEHS</name>
<accession>R9PC03</accession>
<dbReference type="EMBL" id="DF238821">
    <property type="protein sequence ID" value="GAC98896.1"/>
    <property type="molecule type" value="Genomic_DNA"/>
</dbReference>
<feature type="region of interest" description="Disordered" evidence="1">
    <location>
        <begin position="316"/>
        <end position="378"/>
    </location>
</feature>
<dbReference type="GeneID" id="24111762"/>
<evidence type="ECO:0000313" key="3">
    <source>
        <dbReference type="Proteomes" id="UP000014071"/>
    </source>
</evidence>
<dbReference type="HOGENOM" id="CLU_731829_0_0_1"/>
<feature type="compositionally biased region" description="Acidic residues" evidence="1">
    <location>
        <begin position="325"/>
        <end position="344"/>
    </location>
</feature>
<dbReference type="Proteomes" id="UP000014071">
    <property type="component" value="Unassembled WGS sequence"/>
</dbReference>
<reference evidence="3" key="1">
    <citation type="journal article" date="2013" name="Genome Announc.">
        <title>Draft genome sequence of the basidiomycetous yeast-like fungus Pseudozyma hubeiensis SY62, which produces an abundant amount of the biosurfactant mannosylerythritol lipids.</title>
        <authorList>
            <person name="Konishi M."/>
            <person name="Hatada Y."/>
            <person name="Horiuchi J."/>
        </authorList>
    </citation>
    <scope>NUCLEOTIDE SEQUENCE [LARGE SCALE GENOMIC DNA]</scope>
    <source>
        <strain evidence="3">SY62</strain>
    </source>
</reference>
<evidence type="ECO:0000313" key="2">
    <source>
        <dbReference type="EMBL" id="GAC98896.1"/>
    </source>
</evidence>
<gene>
    <name evidence="2" type="ORF">PHSY_006491</name>
</gene>
<dbReference type="eggNOG" id="ENOG502RE3U">
    <property type="taxonomic scope" value="Eukaryota"/>
</dbReference>
<proteinExistence type="predicted"/>
<sequence length="378" mass="39804">MRVQGPPPSHRKCCSTCSPSFHPAILYHASRAHTATMSAPNESIVTSALALPSAESSSTAPPTASNTTLVDASGAPSAVTTDKLTVTDADVADAGALRSQASEAVVTGLTPDQVMQELKENGYVDQLRRRMYDAFLANEKPSIGPTAVANPVQSTSGVSSSTIPVTAASTISASPADDSLPAPTLTQSIAAPPTIIPPHTNAHSSSLDIGTKPPFLAHLSALLSDHITSDHGNLRLLLPREQQNSLLNSLDSATVHHPHRNILGDATIYELLVKHVVTAASGEEEEEQGTGGMLDRDEGWVGKEANARVKEVIREMMVRSSAKEGDDDEGDEDEDEDEEDEDGEERQGADTATQPPHSSPLDPTQPSSSVSTTDMEQD</sequence>
<dbReference type="OrthoDB" id="2556037at2759"/>
<keyword evidence="3" id="KW-1185">Reference proteome</keyword>
<protein>
    <submittedName>
        <fullName evidence="2">Uncharacterized protein</fullName>
    </submittedName>
</protein>
<evidence type="ECO:0000256" key="1">
    <source>
        <dbReference type="SAM" id="MobiDB-lite"/>
    </source>
</evidence>
<dbReference type="RefSeq" id="XP_012192483.1">
    <property type="nucleotide sequence ID" value="XM_012337093.1"/>
</dbReference>